<feature type="compositionally biased region" description="Basic and acidic residues" evidence="5">
    <location>
        <begin position="1474"/>
        <end position="1490"/>
    </location>
</feature>
<dbReference type="Pfam" id="PF13966">
    <property type="entry name" value="zf-RVT"/>
    <property type="match status" value="1"/>
</dbReference>
<dbReference type="CDD" id="cd16650">
    <property type="entry name" value="SP-RING_PIAS-like"/>
    <property type="match status" value="1"/>
</dbReference>
<dbReference type="PANTHER" id="PTHR33116:SF76">
    <property type="entry name" value="DUF4283 DOMAIN-CONTAINING PROTEIN"/>
    <property type="match status" value="1"/>
</dbReference>
<accession>A0ABQ5DDJ9</accession>
<sequence length="1490" mass="168093">MEGEITVICVDTSITNLCLFYDQIHAVEIYCERKLNAHPDNLVGIVTSSEVDFGSCLAPPTNSMATVTSSLNDLDAGEQVYQYIDAALLRGFTFFRLALFGQEDRKKRIVVFSGGPVLSTTGHSPEAMGFFLKEGRVVLDVINFGTRVKDKEDFKAKYLKALVDASNDNNENEASRYFLIDDTRFSLSRQISSSSILPPLVSRSRTSMSSMEGEVTMICVDTSITSLCCFHDQIDAVKIYCERKLKAHPDNLVSIARFGQRDLGICLDPTNRLERVTYKLGCLKPLKQEYTDLLQGFKLFHLGLFGQEDMKKRIVVFSGGPLLPITGHSPEAMAFFLKEGRVVLDVIDFGTRVKGKEDCKAKYLKALVAAMNDNNENEDSHYFLIDDNRFSLSRQISSSSILPPLVPEEEAPISHTRMKADIHTIAFMSVISNPTFPAIPDYIPPVAASPDSDNEIIEGPSRVSLKCPISFSHIKIPVKGHSCKHLQCFDFNNYVGINSRRPHWRCPHCSQSVSFHDIRIDQSMVKVLKEVGEDISYVKISNDGSWESVTESQENSEKPKDAPSLNQETNIQDVDAIMDLTANDNEVDKTEKDIDMKPSPAGESGAVNKNTTPHMEDGYWTEFYSTGLPATRMNNSRLDVNELVQRNHQMYNSITLGQTQSQSQIAASNSMQQQQNDNSNNYCNLYKRYQNWVTRTPNAVQALPAQGSATVANGDRQQNLSRPKLNQHQVSRMMSFHFALSISTSISWRCCTRTRKLIKEKQRNVDILPEKKIVEGESDPKYEEGSPVTEQVFNAGRLGGGTGFIAGYLIKSLLEQGHTVRTTVRDPVKNTKTKHPQLLYESKFYKMLQGGSNAHFSITSNLRPLLYFTHFDYVTVPNWNPECEMVWIGVKGDYNVLVMDLLGPSLEDLFNFCSRKLSLETVLMLADQTTVLNTPTAIAAMFNLGELIEKVQKRVNDWKNKSLSTAGRLQLIQSVIGSLHVFWASVFILPSRILLEIEQIMRGFLWCHGSLSRGKAKVAWEVVCLPKVEGGLGIRRLDTFNKALMVSHIWKLLSLKESMWVQWIHAYKLRGRNFWDIPCRGNMTWGWRKILQLRPLIRDFIWHKLGDGSTTSAWYDRWCLHSPLANVISHRDLFDLMINGHLSWPHSWLGKYPMLSSIPDPVTVPSTRDVLEWRDSYGTAKKFSVKTVWGSIRPRSNKVVWYHAVWFPECIPRHAFHLWLVIKRRLKTQDSLRAWDHVDNSLMTCPLCDLQPDSHEHLFFDCVFSKQVWYEMKGFAGLPNSSSSIDAILNDIYPFAMKKTSRSVPCGMSYGFGCSSLLLEVNAVLVLQNANTKESNNPPTEGPAVTTLICALLLVTFGNSSIVVFEGDESRPHCEGVPTALPSRRKERSLSSLVVCTPRVSTQTTMTGKRSRLASRKKSRGSTFFVEKGVKKDITYVDPLLAIWESWAAEQISPGEKRYLFTNSSTAEPSSHPSSEEEKEGGKPWERKVD</sequence>
<dbReference type="SUPFAM" id="SSF53300">
    <property type="entry name" value="vWA-like"/>
    <property type="match status" value="2"/>
</dbReference>
<reference evidence="7" key="2">
    <citation type="submission" date="2022-01" db="EMBL/GenBank/DDBJ databases">
        <authorList>
            <person name="Yamashiro T."/>
            <person name="Shiraishi A."/>
            <person name="Satake H."/>
            <person name="Nakayama K."/>
        </authorList>
    </citation>
    <scope>NUCLEOTIDE SEQUENCE</scope>
</reference>
<dbReference type="SUPFAM" id="SSF51735">
    <property type="entry name" value="NAD(P)-binding Rossmann-fold domains"/>
    <property type="match status" value="1"/>
</dbReference>
<dbReference type="InterPro" id="IPR036465">
    <property type="entry name" value="vWFA_dom_sf"/>
</dbReference>
<dbReference type="EMBL" id="BQNB010015032">
    <property type="protein sequence ID" value="GJT35219.1"/>
    <property type="molecule type" value="Genomic_DNA"/>
</dbReference>
<keyword evidence="1" id="KW-0479">Metal-binding</keyword>
<evidence type="ECO:0000256" key="4">
    <source>
        <dbReference type="PROSITE-ProRule" id="PRU00452"/>
    </source>
</evidence>
<protein>
    <submittedName>
        <fullName evidence="7">Zinc finger, MIZ-type containing protein</fullName>
    </submittedName>
</protein>
<name>A0ABQ5DDJ9_9ASTR</name>
<evidence type="ECO:0000256" key="5">
    <source>
        <dbReference type="SAM" id="MobiDB-lite"/>
    </source>
</evidence>
<dbReference type="InterPro" id="IPR036291">
    <property type="entry name" value="NAD(P)-bd_dom_sf"/>
</dbReference>
<dbReference type="InterPro" id="IPR004181">
    <property type="entry name" value="Znf_MIZ"/>
</dbReference>
<dbReference type="Gene3D" id="3.40.50.410">
    <property type="entry name" value="von Willebrand factor, type A domain"/>
    <property type="match status" value="2"/>
</dbReference>
<feature type="region of interest" description="Disordered" evidence="5">
    <location>
        <begin position="584"/>
        <end position="613"/>
    </location>
</feature>
<feature type="region of interest" description="Disordered" evidence="5">
    <location>
        <begin position="546"/>
        <end position="569"/>
    </location>
</feature>
<keyword evidence="2 4" id="KW-0863">Zinc-finger</keyword>
<evidence type="ECO:0000256" key="1">
    <source>
        <dbReference type="ARBA" id="ARBA00022723"/>
    </source>
</evidence>
<evidence type="ECO:0000256" key="3">
    <source>
        <dbReference type="ARBA" id="ARBA00022833"/>
    </source>
</evidence>
<proteinExistence type="predicted"/>
<dbReference type="Gene3D" id="3.30.200.20">
    <property type="entry name" value="Phosphorylase Kinase, domain 1"/>
    <property type="match status" value="1"/>
</dbReference>
<dbReference type="InterPro" id="IPR013083">
    <property type="entry name" value="Znf_RING/FYVE/PHD"/>
</dbReference>
<comment type="caution">
    <text evidence="7">The sequence shown here is derived from an EMBL/GenBank/DDBJ whole genome shotgun (WGS) entry which is preliminary data.</text>
</comment>
<dbReference type="Pfam" id="PF02891">
    <property type="entry name" value="zf-MIZ"/>
    <property type="match status" value="1"/>
</dbReference>
<evidence type="ECO:0000313" key="7">
    <source>
        <dbReference type="EMBL" id="GJT35219.1"/>
    </source>
</evidence>
<gene>
    <name evidence="7" type="ORF">Tco_0925638</name>
</gene>
<reference evidence="7" key="1">
    <citation type="journal article" date="2022" name="Int. J. Mol. Sci.">
        <title>Draft Genome of Tanacetum Coccineum: Genomic Comparison of Closely Related Tanacetum-Family Plants.</title>
        <authorList>
            <person name="Yamashiro T."/>
            <person name="Shiraishi A."/>
            <person name="Nakayama K."/>
            <person name="Satake H."/>
        </authorList>
    </citation>
    <scope>NUCLEOTIDE SEQUENCE</scope>
</reference>
<dbReference type="Gene3D" id="3.30.40.10">
    <property type="entry name" value="Zinc/RING finger domain, C3HC4 (zinc finger)"/>
    <property type="match status" value="1"/>
</dbReference>
<keyword evidence="8" id="KW-1185">Reference proteome</keyword>
<evidence type="ECO:0000259" key="6">
    <source>
        <dbReference type="PROSITE" id="PS51044"/>
    </source>
</evidence>
<keyword evidence="3" id="KW-0862">Zinc</keyword>
<dbReference type="Proteomes" id="UP001151760">
    <property type="component" value="Unassembled WGS sequence"/>
</dbReference>
<dbReference type="PROSITE" id="PS51044">
    <property type="entry name" value="ZF_SP_RING"/>
    <property type="match status" value="1"/>
</dbReference>
<evidence type="ECO:0000313" key="8">
    <source>
        <dbReference type="Proteomes" id="UP001151760"/>
    </source>
</evidence>
<feature type="compositionally biased region" description="Low complexity" evidence="5">
    <location>
        <begin position="1464"/>
        <end position="1473"/>
    </location>
</feature>
<organism evidence="7 8">
    <name type="scientific">Tanacetum coccineum</name>
    <dbReference type="NCBI Taxonomy" id="301880"/>
    <lineage>
        <taxon>Eukaryota</taxon>
        <taxon>Viridiplantae</taxon>
        <taxon>Streptophyta</taxon>
        <taxon>Embryophyta</taxon>
        <taxon>Tracheophyta</taxon>
        <taxon>Spermatophyta</taxon>
        <taxon>Magnoliopsida</taxon>
        <taxon>eudicotyledons</taxon>
        <taxon>Gunneridae</taxon>
        <taxon>Pentapetalae</taxon>
        <taxon>asterids</taxon>
        <taxon>campanulids</taxon>
        <taxon>Asterales</taxon>
        <taxon>Asteraceae</taxon>
        <taxon>Asteroideae</taxon>
        <taxon>Anthemideae</taxon>
        <taxon>Anthemidinae</taxon>
        <taxon>Tanacetum</taxon>
    </lineage>
</organism>
<feature type="domain" description="SP-RING-type" evidence="6">
    <location>
        <begin position="452"/>
        <end position="533"/>
    </location>
</feature>
<feature type="region of interest" description="Disordered" evidence="5">
    <location>
        <begin position="1460"/>
        <end position="1490"/>
    </location>
</feature>
<evidence type="ECO:0000256" key="2">
    <source>
        <dbReference type="ARBA" id="ARBA00022771"/>
    </source>
</evidence>
<dbReference type="PANTHER" id="PTHR33116">
    <property type="entry name" value="REVERSE TRANSCRIPTASE ZINC-BINDING DOMAIN-CONTAINING PROTEIN-RELATED-RELATED"/>
    <property type="match status" value="1"/>
</dbReference>
<dbReference type="InterPro" id="IPR026960">
    <property type="entry name" value="RVT-Znf"/>
</dbReference>
<feature type="compositionally biased region" description="Basic and acidic residues" evidence="5">
    <location>
        <begin position="586"/>
        <end position="596"/>
    </location>
</feature>